<evidence type="ECO:0000313" key="3">
    <source>
        <dbReference type="Proteomes" id="UP000199372"/>
    </source>
</evidence>
<keyword evidence="1" id="KW-0812">Transmembrane</keyword>
<dbReference type="RefSeq" id="WP_091846338.1">
    <property type="nucleotide sequence ID" value="NZ_FOCM01000008.1"/>
</dbReference>
<dbReference type="EMBL" id="FOCM01000008">
    <property type="protein sequence ID" value="SEN94238.1"/>
    <property type="molecule type" value="Genomic_DNA"/>
</dbReference>
<dbReference type="AlphaFoldDB" id="A0A1H8KPB7"/>
<proteinExistence type="predicted"/>
<gene>
    <name evidence="2" type="ORF">SAMN04488011_10852</name>
</gene>
<reference evidence="3" key="1">
    <citation type="submission" date="2016-10" db="EMBL/GenBank/DDBJ databases">
        <authorList>
            <person name="Varghese N."/>
            <person name="Submissions S."/>
        </authorList>
    </citation>
    <scope>NUCLEOTIDE SEQUENCE [LARGE SCALE GENOMIC DNA]</scope>
    <source>
        <strain evidence="3">DSM 26893</strain>
    </source>
</reference>
<keyword evidence="1" id="KW-0472">Membrane</keyword>
<dbReference type="OrthoDB" id="9801588at2"/>
<feature type="transmembrane region" description="Helical" evidence="1">
    <location>
        <begin position="15"/>
        <end position="32"/>
    </location>
</feature>
<keyword evidence="3" id="KW-1185">Reference proteome</keyword>
<evidence type="ECO:0000256" key="1">
    <source>
        <dbReference type="SAM" id="Phobius"/>
    </source>
</evidence>
<keyword evidence="1" id="KW-1133">Transmembrane helix</keyword>
<dbReference type="Proteomes" id="UP000199372">
    <property type="component" value="Unassembled WGS sequence"/>
</dbReference>
<accession>A0A1H8KPB7</accession>
<evidence type="ECO:0000313" key="2">
    <source>
        <dbReference type="EMBL" id="SEN94238.1"/>
    </source>
</evidence>
<dbReference type="CDD" id="cd01324">
    <property type="entry name" value="cbb3_Oxidase_CcoQ"/>
    <property type="match status" value="1"/>
</dbReference>
<name>A0A1H8KPB7_9RHOB</name>
<dbReference type="Pfam" id="PF05545">
    <property type="entry name" value="FixQ"/>
    <property type="match status" value="1"/>
</dbReference>
<sequence length="89" mass="9421">MQDTYSLLREFADSWALLALTLIFLGVIGWAFRPGSRPLHDDAAMTPFRNDAATVPVARAPAGSAAPRIAGCANACPDCTCAKTLEALK</sequence>
<dbReference type="InterPro" id="IPR008621">
    <property type="entry name" value="Cbb3-typ_cyt_oxidase_comp"/>
</dbReference>
<protein>
    <submittedName>
        <fullName evidence="2">Cytochrome c oxidase cbb3-type subunit 4</fullName>
    </submittedName>
</protein>
<organism evidence="2 3">
    <name type="scientific">Palleronia pelagia</name>
    <dbReference type="NCBI Taxonomy" id="387096"/>
    <lineage>
        <taxon>Bacteria</taxon>
        <taxon>Pseudomonadati</taxon>
        <taxon>Pseudomonadota</taxon>
        <taxon>Alphaproteobacteria</taxon>
        <taxon>Rhodobacterales</taxon>
        <taxon>Roseobacteraceae</taxon>
        <taxon>Palleronia</taxon>
    </lineage>
</organism>